<keyword evidence="1" id="KW-0812">Transmembrane</keyword>
<dbReference type="PANTHER" id="PTHR30273:SF2">
    <property type="entry name" value="PROTEIN FECR"/>
    <property type="match status" value="1"/>
</dbReference>
<accession>A0A1H7UC04</accession>
<dbReference type="Gene3D" id="3.55.50.30">
    <property type="match status" value="1"/>
</dbReference>
<evidence type="ECO:0000313" key="5">
    <source>
        <dbReference type="Proteomes" id="UP000199421"/>
    </source>
</evidence>
<dbReference type="EMBL" id="FOAF01000005">
    <property type="protein sequence ID" value="SEL94543.1"/>
    <property type="molecule type" value="Genomic_DNA"/>
</dbReference>
<dbReference type="AlphaFoldDB" id="A0A1H7UC04"/>
<dbReference type="Pfam" id="PF16344">
    <property type="entry name" value="FecR_C"/>
    <property type="match status" value="1"/>
</dbReference>
<dbReference type="InterPro" id="IPR012373">
    <property type="entry name" value="Ferrdict_sens_TM"/>
</dbReference>
<organism evidence="4 5">
    <name type="scientific">Olivibacter domesticus</name>
    <name type="common">Pseudosphingobacterium domesticum</name>
    <dbReference type="NCBI Taxonomy" id="407022"/>
    <lineage>
        <taxon>Bacteria</taxon>
        <taxon>Pseudomonadati</taxon>
        <taxon>Bacteroidota</taxon>
        <taxon>Sphingobacteriia</taxon>
        <taxon>Sphingobacteriales</taxon>
        <taxon>Sphingobacteriaceae</taxon>
        <taxon>Olivibacter</taxon>
    </lineage>
</organism>
<proteinExistence type="predicted"/>
<dbReference type="OrthoDB" id="1099963at2"/>
<dbReference type="InterPro" id="IPR006860">
    <property type="entry name" value="FecR"/>
</dbReference>
<evidence type="ECO:0000259" key="2">
    <source>
        <dbReference type="Pfam" id="PF04773"/>
    </source>
</evidence>
<sequence>MDKAAFRDLLRKYSEGTASRAERKKLEDMILRKPMVGDWEWNSDEERKLMGIRIKQGIDDLRLGTKLKARWKYRLMGVAASIILIVGLVLFWPKLVKDEINNKRLVINESVTNQKEITLTLSNGTSLNLESLDTGVIQETEDFSILKKEAGQMVYETNQGGAVEVGREIKYNVIHVPNGKQFQLKLADGTRVWLNAASTLTYPVHFGMNERHVTLEGEAYFEVAHDHSKPFRITADHTQIRVTGTHFNVTAYASDKTVTTTLLEGGVNVNKDGKAISLRPGYKAVTHADQQSIVKQKANIEQTLAWKNGYFVFEEMDIVSIMKNVARWYDIQVVVEGVIPKKRFGGTFPRDATLDELLADLSMLGNFTFERKGKEVVIMR</sequence>
<dbReference type="FunFam" id="2.60.120.1440:FF:000001">
    <property type="entry name" value="Putative anti-sigma factor"/>
    <property type="match status" value="1"/>
</dbReference>
<feature type="transmembrane region" description="Helical" evidence="1">
    <location>
        <begin position="73"/>
        <end position="92"/>
    </location>
</feature>
<dbReference type="InterPro" id="IPR032508">
    <property type="entry name" value="FecR_C"/>
</dbReference>
<keyword evidence="1" id="KW-1133">Transmembrane helix</keyword>
<dbReference type="STRING" id="407022.SAMN05661044_03826"/>
<feature type="domain" description="FecR protein" evidence="2">
    <location>
        <begin position="174"/>
        <end position="267"/>
    </location>
</feature>
<keyword evidence="1" id="KW-0472">Membrane</keyword>
<evidence type="ECO:0000259" key="3">
    <source>
        <dbReference type="Pfam" id="PF16344"/>
    </source>
</evidence>
<dbReference type="GO" id="GO:0016989">
    <property type="term" value="F:sigma factor antagonist activity"/>
    <property type="evidence" value="ECO:0007669"/>
    <property type="project" value="TreeGrafter"/>
</dbReference>
<dbReference type="RefSeq" id="WP_093327457.1">
    <property type="nucleotide sequence ID" value="NZ_FOAF01000005.1"/>
</dbReference>
<dbReference type="Gene3D" id="2.60.120.1440">
    <property type="match status" value="1"/>
</dbReference>
<dbReference type="PANTHER" id="PTHR30273">
    <property type="entry name" value="PERIPLASMIC SIGNAL SENSOR AND SIGMA FACTOR ACTIVATOR FECR-RELATED"/>
    <property type="match status" value="1"/>
</dbReference>
<evidence type="ECO:0000313" key="4">
    <source>
        <dbReference type="EMBL" id="SEL94543.1"/>
    </source>
</evidence>
<keyword evidence="5" id="KW-1185">Reference proteome</keyword>
<dbReference type="Proteomes" id="UP000199421">
    <property type="component" value="Unassembled WGS sequence"/>
</dbReference>
<reference evidence="5" key="1">
    <citation type="submission" date="2016-10" db="EMBL/GenBank/DDBJ databases">
        <authorList>
            <person name="Varghese N."/>
            <person name="Submissions S."/>
        </authorList>
    </citation>
    <scope>NUCLEOTIDE SEQUENCE [LARGE SCALE GENOMIC DNA]</scope>
    <source>
        <strain evidence="5">DSM 18733</strain>
    </source>
</reference>
<dbReference type="Pfam" id="PF04773">
    <property type="entry name" value="FecR"/>
    <property type="match status" value="1"/>
</dbReference>
<gene>
    <name evidence="4" type="ORF">SAMN05661044_03826</name>
</gene>
<name>A0A1H7UC04_OLID1</name>
<protein>
    <submittedName>
        <fullName evidence="4">FecR family protein</fullName>
    </submittedName>
</protein>
<evidence type="ECO:0000256" key="1">
    <source>
        <dbReference type="SAM" id="Phobius"/>
    </source>
</evidence>
<feature type="domain" description="Protein FecR C-terminal" evidence="3">
    <location>
        <begin position="310"/>
        <end position="378"/>
    </location>
</feature>
<dbReference type="PIRSF" id="PIRSF018266">
    <property type="entry name" value="FecR"/>
    <property type="match status" value="1"/>
</dbReference>